<sequence>MRQIVASQPYGPNFLLTKIECNNHIMRNYNWRLREIATKTKNATGSVPGSVRRLLNADRQLRLRVAVTSTIGYRSAEDLPL</sequence>
<accession>A0ABQ9HFM9</accession>
<dbReference type="EMBL" id="JARBHB010000005">
    <property type="protein sequence ID" value="KAJ8883123.1"/>
    <property type="molecule type" value="Genomic_DNA"/>
</dbReference>
<evidence type="ECO:0000313" key="1">
    <source>
        <dbReference type="EMBL" id="KAJ8883123.1"/>
    </source>
</evidence>
<comment type="caution">
    <text evidence="1">The sequence shown here is derived from an EMBL/GenBank/DDBJ whole genome shotgun (WGS) entry which is preliminary data.</text>
</comment>
<keyword evidence="2" id="KW-1185">Reference proteome</keyword>
<organism evidence="1 2">
    <name type="scientific">Dryococelus australis</name>
    <dbReference type="NCBI Taxonomy" id="614101"/>
    <lineage>
        <taxon>Eukaryota</taxon>
        <taxon>Metazoa</taxon>
        <taxon>Ecdysozoa</taxon>
        <taxon>Arthropoda</taxon>
        <taxon>Hexapoda</taxon>
        <taxon>Insecta</taxon>
        <taxon>Pterygota</taxon>
        <taxon>Neoptera</taxon>
        <taxon>Polyneoptera</taxon>
        <taxon>Phasmatodea</taxon>
        <taxon>Verophasmatodea</taxon>
        <taxon>Anareolatae</taxon>
        <taxon>Phasmatidae</taxon>
        <taxon>Eurycanthinae</taxon>
        <taxon>Dryococelus</taxon>
    </lineage>
</organism>
<protein>
    <submittedName>
        <fullName evidence="1">Uncharacterized protein</fullName>
    </submittedName>
</protein>
<dbReference type="Proteomes" id="UP001159363">
    <property type="component" value="Chromosome 4"/>
</dbReference>
<reference evidence="1 2" key="1">
    <citation type="submission" date="2023-02" db="EMBL/GenBank/DDBJ databases">
        <title>LHISI_Scaffold_Assembly.</title>
        <authorList>
            <person name="Stuart O.P."/>
            <person name="Cleave R."/>
            <person name="Magrath M.J.L."/>
            <person name="Mikheyev A.S."/>
        </authorList>
    </citation>
    <scope>NUCLEOTIDE SEQUENCE [LARGE SCALE GENOMIC DNA]</scope>
    <source>
        <strain evidence="1">Daus_M_001</strain>
        <tissue evidence="1">Leg muscle</tissue>
    </source>
</reference>
<proteinExistence type="predicted"/>
<evidence type="ECO:0000313" key="2">
    <source>
        <dbReference type="Proteomes" id="UP001159363"/>
    </source>
</evidence>
<name>A0ABQ9HFM9_9NEOP</name>
<gene>
    <name evidence="1" type="ORF">PR048_014963</name>
</gene>